<organism evidence="15 16">
    <name type="scientific">Aeromonas bivalvium</name>
    <dbReference type="NCBI Taxonomy" id="440079"/>
    <lineage>
        <taxon>Bacteria</taxon>
        <taxon>Pseudomonadati</taxon>
        <taxon>Pseudomonadota</taxon>
        <taxon>Gammaproteobacteria</taxon>
        <taxon>Aeromonadales</taxon>
        <taxon>Aeromonadaceae</taxon>
        <taxon>Aeromonas</taxon>
    </lineage>
</organism>
<dbReference type="CDD" id="cd01133">
    <property type="entry name" value="F1-ATPase_beta_CD"/>
    <property type="match status" value="1"/>
</dbReference>
<keyword evidence="5 13" id="KW-0375">Hydrogen ion transport</keyword>
<evidence type="ECO:0000256" key="6">
    <source>
        <dbReference type="ARBA" id="ARBA00022840"/>
    </source>
</evidence>
<reference evidence="15 16" key="1">
    <citation type="submission" date="2024-09" db="EMBL/GenBank/DDBJ databases">
        <title>Aeromonas strains Genome sequencing and assembly.</title>
        <authorList>
            <person name="Hu X."/>
            <person name="Tang B."/>
        </authorList>
    </citation>
    <scope>NUCLEOTIDE SEQUENCE [LARGE SCALE GENOMIC DNA]</scope>
    <source>
        <strain evidence="15 16">NB23SCDHY001</strain>
    </source>
</reference>
<dbReference type="Gene3D" id="2.40.10.170">
    <property type="match status" value="1"/>
</dbReference>
<dbReference type="InterPro" id="IPR020003">
    <property type="entry name" value="ATPase_a/bsu_AS"/>
</dbReference>
<keyword evidence="11 13" id="KW-0066">ATP synthesis</keyword>
<dbReference type="CDD" id="cd18115">
    <property type="entry name" value="ATP-synt_F1_beta_N"/>
    <property type="match status" value="1"/>
</dbReference>
<dbReference type="InterPro" id="IPR004100">
    <property type="entry name" value="ATPase_F1/V1/A1_a/bsu_N"/>
</dbReference>
<comment type="caution">
    <text evidence="15">The sequence shown here is derived from an EMBL/GenBank/DDBJ whole genome shotgun (WGS) entry which is preliminary data.</text>
</comment>
<dbReference type="InterPro" id="IPR024034">
    <property type="entry name" value="ATPase_F1/V1_b/a_C"/>
</dbReference>
<evidence type="ECO:0000256" key="11">
    <source>
        <dbReference type="ARBA" id="ARBA00023310"/>
    </source>
</evidence>
<dbReference type="Proteomes" id="UP001630969">
    <property type="component" value="Unassembled WGS sequence"/>
</dbReference>
<proteinExistence type="inferred from homology"/>
<dbReference type="RefSeq" id="WP_042000409.1">
    <property type="nucleotide sequence ID" value="NZ_CDBT01000055.1"/>
</dbReference>
<dbReference type="SUPFAM" id="SSF47917">
    <property type="entry name" value="C-terminal domain of alpha and beta subunits of F1 ATP synthase"/>
    <property type="match status" value="1"/>
</dbReference>
<dbReference type="HAMAP" id="MF_01347">
    <property type="entry name" value="ATP_synth_beta_bact"/>
    <property type="match status" value="1"/>
</dbReference>
<comment type="subcellular location">
    <subcellularLocation>
        <location evidence="13">Cell membrane</location>
        <topology evidence="13">Peripheral membrane protein</topology>
    </subcellularLocation>
    <subcellularLocation>
        <location evidence="1">Membrane</location>
    </subcellularLocation>
</comment>
<dbReference type="SUPFAM" id="SSF50615">
    <property type="entry name" value="N-terminal domain of alpha and beta subunits of F1 ATP synthase"/>
    <property type="match status" value="1"/>
</dbReference>
<feature type="domain" description="AAA+ ATPase" evidence="14">
    <location>
        <begin position="144"/>
        <end position="329"/>
    </location>
</feature>
<accession>A0ABW9GSU5</accession>
<keyword evidence="8 13" id="KW-0406">Ion transport</keyword>
<dbReference type="EMBL" id="JBGXBU010000007">
    <property type="protein sequence ID" value="MFM4894210.1"/>
    <property type="molecule type" value="Genomic_DNA"/>
</dbReference>
<dbReference type="InterPro" id="IPR000194">
    <property type="entry name" value="ATPase_F1/V1/A1_a/bsu_nucl-bd"/>
</dbReference>
<dbReference type="InterPro" id="IPR055190">
    <property type="entry name" value="ATP-synt_VA_C"/>
</dbReference>
<evidence type="ECO:0000256" key="8">
    <source>
        <dbReference type="ARBA" id="ARBA00023065"/>
    </source>
</evidence>
<evidence type="ECO:0000256" key="3">
    <source>
        <dbReference type="ARBA" id="ARBA00022475"/>
    </source>
</evidence>
<keyword evidence="16" id="KW-1185">Reference proteome</keyword>
<dbReference type="PANTHER" id="PTHR15184:SF71">
    <property type="entry name" value="ATP SYNTHASE SUBUNIT BETA, MITOCHONDRIAL"/>
    <property type="match status" value="1"/>
</dbReference>
<dbReference type="CDD" id="cd18110">
    <property type="entry name" value="ATP-synt_F1_beta_C"/>
    <property type="match status" value="1"/>
</dbReference>
<dbReference type="NCBIfam" id="TIGR01039">
    <property type="entry name" value="atpD"/>
    <property type="match status" value="1"/>
</dbReference>
<dbReference type="SUPFAM" id="SSF52540">
    <property type="entry name" value="P-loop containing nucleoside triphosphate hydrolases"/>
    <property type="match status" value="1"/>
</dbReference>
<dbReference type="Gene3D" id="1.10.1140.10">
    <property type="entry name" value="Bovine Mitochondrial F1-atpase, Atp Synthase Beta Chain, Chain D, domain 3"/>
    <property type="match status" value="1"/>
</dbReference>
<evidence type="ECO:0000256" key="12">
    <source>
        <dbReference type="ARBA" id="ARBA00024342"/>
    </source>
</evidence>
<evidence type="ECO:0000256" key="13">
    <source>
        <dbReference type="HAMAP-Rule" id="MF_01347"/>
    </source>
</evidence>
<dbReference type="GeneID" id="97221482"/>
<keyword evidence="7 13" id="KW-1278">Translocase</keyword>
<dbReference type="PANTHER" id="PTHR15184">
    <property type="entry name" value="ATP SYNTHASE"/>
    <property type="match status" value="1"/>
</dbReference>
<dbReference type="InterPro" id="IPR005722">
    <property type="entry name" value="ATP_synth_F1_bsu"/>
</dbReference>
<evidence type="ECO:0000256" key="4">
    <source>
        <dbReference type="ARBA" id="ARBA00022741"/>
    </source>
</evidence>
<evidence type="ECO:0000313" key="15">
    <source>
        <dbReference type="EMBL" id="MFM4894210.1"/>
    </source>
</evidence>
<dbReference type="Pfam" id="PF22919">
    <property type="entry name" value="ATP-synt_VA_C"/>
    <property type="match status" value="1"/>
</dbReference>
<evidence type="ECO:0000256" key="10">
    <source>
        <dbReference type="ARBA" id="ARBA00023196"/>
    </source>
</evidence>
<feature type="binding site" evidence="13">
    <location>
        <begin position="152"/>
        <end position="159"/>
    </location>
    <ligand>
        <name>ATP</name>
        <dbReference type="ChEBI" id="CHEBI:30616"/>
    </ligand>
</feature>
<dbReference type="EC" id="7.1.2.2" evidence="13"/>
<gene>
    <name evidence="13 15" type="primary">atpD</name>
    <name evidence="15" type="ORF">ACEUDJ_15250</name>
</gene>
<keyword evidence="6 13" id="KW-0067">ATP-binding</keyword>
<name>A0ABW9GSU5_9GAMM</name>
<evidence type="ECO:0000256" key="7">
    <source>
        <dbReference type="ARBA" id="ARBA00022967"/>
    </source>
</evidence>
<keyword evidence="2 13" id="KW-0813">Transport</keyword>
<keyword evidence="3 13" id="KW-1003">Cell membrane</keyword>
<dbReference type="Pfam" id="PF02874">
    <property type="entry name" value="ATP-synt_ab_N"/>
    <property type="match status" value="1"/>
</dbReference>
<dbReference type="Pfam" id="PF00006">
    <property type="entry name" value="ATP-synt_ab"/>
    <property type="match status" value="1"/>
</dbReference>
<keyword evidence="10 13" id="KW-0139">CF(1)</keyword>
<sequence>MSNGFIVQIIGAVVDIEFPQNAVPKVYDALSVVSEGQGQGLVLEVQQQIGGGVVRCITMGSSDGLRRGLEVVNTGKAIQVPVGTSTLGRIMNVLGDPIDEKGPIGEEERWSIHREAPSYEDQSNSNDLLETGIKVIDLVCPFAKGGKVGLFGGAGVGKTVNMMELIRNIAIEHSGYSVFAGVGERTREGNDFYHEMMESNVLDKVSLVYGQMNEPPGNRLRVALTGLTMAEKFRDEGRDVLFFVDNIYRYTLAGTEVSALLGRMPSAVGYQPTLAEEMGVLQERITSTKTGSITSVQAVYVPADDLTDPSPATTFAHLDATVVLSRQIAALGIYPAVDPLDSTSRQLDPLVVGKEHYETARGVQTVLQRYKELKDIIAILGMDELSEEDKLTVARARKIERFLSQPFFVAEVFTGSPGKYVPLKETIRGFQGILKGEYDDLPEQAFYMVGGIDEVVEKAKKL</sequence>
<comment type="similarity">
    <text evidence="12">Belongs to the ATPase alpha/beta chains family. T3SS ATPase subfamily.</text>
</comment>
<evidence type="ECO:0000256" key="1">
    <source>
        <dbReference type="ARBA" id="ARBA00004370"/>
    </source>
</evidence>
<evidence type="ECO:0000256" key="5">
    <source>
        <dbReference type="ARBA" id="ARBA00022781"/>
    </source>
</evidence>
<dbReference type="SMART" id="SM00382">
    <property type="entry name" value="AAA"/>
    <property type="match status" value="1"/>
</dbReference>
<dbReference type="InterPro" id="IPR027417">
    <property type="entry name" value="P-loop_NTPase"/>
</dbReference>
<dbReference type="InterPro" id="IPR003593">
    <property type="entry name" value="AAA+_ATPase"/>
</dbReference>
<keyword evidence="4 13" id="KW-0547">Nucleotide-binding</keyword>
<evidence type="ECO:0000256" key="9">
    <source>
        <dbReference type="ARBA" id="ARBA00023136"/>
    </source>
</evidence>
<dbReference type="InterPro" id="IPR050053">
    <property type="entry name" value="ATPase_alpha/beta_chains"/>
</dbReference>
<keyword evidence="9 13" id="KW-0472">Membrane</keyword>
<dbReference type="Gene3D" id="3.40.50.300">
    <property type="entry name" value="P-loop containing nucleotide triphosphate hydrolases"/>
    <property type="match status" value="1"/>
</dbReference>
<evidence type="ECO:0000313" key="16">
    <source>
        <dbReference type="Proteomes" id="UP001630969"/>
    </source>
</evidence>
<evidence type="ECO:0000259" key="14">
    <source>
        <dbReference type="SMART" id="SM00382"/>
    </source>
</evidence>
<comment type="function">
    <text evidence="13">Produces ATP from ADP in the presence of a proton gradient across the membrane. The catalytic sites are hosted primarily by the beta subunits.</text>
</comment>
<dbReference type="InterPro" id="IPR036121">
    <property type="entry name" value="ATPase_F1/V1/A1_a/bsu_N_sf"/>
</dbReference>
<comment type="catalytic activity">
    <reaction evidence="13">
        <text>ATP + H2O + 4 H(+)(in) = ADP + phosphate + 5 H(+)(out)</text>
        <dbReference type="Rhea" id="RHEA:57720"/>
        <dbReference type="ChEBI" id="CHEBI:15377"/>
        <dbReference type="ChEBI" id="CHEBI:15378"/>
        <dbReference type="ChEBI" id="CHEBI:30616"/>
        <dbReference type="ChEBI" id="CHEBI:43474"/>
        <dbReference type="ChEBI" id="CHEBI:456216"/>
        <dbReference type="EC" id="7.1.2.2"/>
    </reaction>
</comment>
<evidence type="ECO:0000256" key="2">
    <source>
        <dbReference type="ARBA" id="ARBA00022448"/>
    </source>
</evidence>
<dbReference type="PROSITE" id="PS00152">
    <property type="entry name" value="ATPASE_ALPHA_BETA"/>
    <property type="match status" value="1"/>
</dbReference>
<protein>
    <recommendedName>
        <fullName evidence="13">ATP synthase subunit beta</fullName>
        <ecNumber evidence="13">7.1.2.2</ecNumber>
    </recommendedName>
    <alternativeName>
        <fullName evidence="13">ATP synthase F1 sector subunit beta</fullName>
    </alternativeName>
    <alternativeName>
        <fullName evidence="13">F-ATPase subunit beta</fullName>
    </alternativeName>
</protein>